<comment type="similarity">
    <text evidence="1 3">Belongs to the peptidase S8 family.</text>
</comment>
<evidence type="ECO:0000256" key="2">
    <source>
        <dbReference type="ARBA" id="ARBA00022729"/>
    </source>
</evidence>
<dbReference type="InterPro" id="IPR000209">
    <property type="entry name" value="Peptidase_S8/S53_dom"/>
</dbReference>
<dbReference type="Proteomes" id="UP000652761">
    <property type="component" value="Unassembled WGS sequence"/>
</dbReference>
<sequence length="295" mass="30709">MNSVKKTHASAVRSVAEAGSAEPAGRIIYSYDTAFHGFAARLSEAESGRLDGRHGVVAVFPETVYQPQTTRSARFLGLQSGAFAGVWSSARARDDVIVGVVDTGVWPESPSFSDHGMGPIPARWKGACEAGKDFTRRNCNRKVIGARTFSRGYEASMGDVVAKSARDLEGHGSHTASTVAGSAVRGASMLGYAAGTARGMAPEARLAIYKVCWSADCASSDILSAVDRAVADGVDVLSISLGNKVIPYWRDSLAVAAFGAMERGVFVACAAGNGGPEASSLTNLSPWISTVGATR</sequence>
<name>A0A843WI89_COLES</name>
<dbReference type="Gene3D" id="3.40.50.200">
    <property type="entry name" value="Peptidase S8/S53 domain"/>
    <property type="match status" value="1"/>
</dbReference>
<keyword evidence="7" id="KW-1185">Reference proteome</keyword>
<reference evidence="6" key="1">
    <citation type="submission" date="2017-07" db="EMBL/GenBank/DDBJ databases">
        <title>Taro Niue Genome Assembly and Annotation.</title>
        <authorList>
            <person name="Atibalentja N."/>
            <person name="Keating K."/>
            <person name="Fields C.J."/>
        </authorList>
    </citation>
    <scope>NUCLEOTIDE SEQUENCE</scope>
    <source>
        <strain evidence="6">Niue_2</strain>
        <tissue evidence="6">Leaf</tissue>
    </source>
</reference>
<dbReference type="InterPro" id="IPR036852">
    <property type="entry name" value="Peptidase_S8/S53_dom_sf"/>
</dbReference>
<dbReference type="AlphaFoldDB" id="A0A843WI89"/>
<evidence type="ECO:0000259" key="5">
    <source>
        <dbReference type="Pfam" id="PF05922"/>
    </source>
</evidence>
<feature type="domain" description="Peptidase S8/S53" evidence="4">
    <location>
        <begin position="94"/>
        <end position="282"/>
    </location>
</feature>
<dbReference type="Pfam" id="PF00082">
    <property type="entry name" value="Peptidase_S8"/>
    <property type="match status" value="1"/>
</dbReference>
<organism evidence="6 7">
    <name type="scientific">Colocasia esculenta</name>
    <name type="common">Wild taro</name>
    <name type="synonym">Arum esculentum</name>
    <dbReference type="NCBI Taxonomy" id="4460"/>
    <lineage>
        <taxon>Eukaryota</taxon>
        <taxon>Viridiplantae</taxon>
        <taxon>Streptophyta</taxon>
        <taxon>Embryophyta</taxon>
        <taxon>Tracheophyta</taxon>
        <taxon>Spermatophyta</taxon>
        <taxon>Magnoliopsida</taxon>
        <taxon>Liliopsida</taxon>
        <taxon>Araceae</taxon>
        <taxon>Aroideae</taxon>
        <taxon>Colocasieae</taxon>
        <taxon>Colocasia</taxon>
    </lineage>
</organism>
<dbReference type="CDD" id="cd04852">
    <property type="entry name" value="Peptidases_S8_3"/>
    <property type="match status" value="1"/>
</dbReference>
<feature type="domain" description="Inhibitor I9" evidence="5">
    <location>
        <begin position="2"/>
        <end position="66"/>
    </location>
</feature>
<evidence type="ECO:0000259" key="4">
    <source>
        <dbReference type="Pfam" id="PF00082"/>
    </source>
</evidence>
<comment type="caution">
    <text evidence="6">The sequence shown here is derived from an EMBL/GenBank/DDBJ whole genome shotgun (WGS) entry which is preliminary data.</text>
</comment>
<evidence type="ECO:0000256" key="3">
    <source>
        <dbReference type="PROSITE-ProRule" id="PRU01240"/>
    </source>
</evidence>
<dbReference type="InterPro" id="IPR037045">
    <property type="entry name" value="S8pro/Inhibitor_I9_sf"/>
</dbReference>
<evidence type="ECO:0000313" key="7">
    <source>
        <dbReference type="Proteomes" id="UP000652761"/>
    </source>
</evidence>
<dbReference type="PROSITE" id="PS51892">
    <property type="entry name" value="SUBTILASE"/>
    <property type="match status" value="1"/>
</dbReference>
<evidence type="ECO:0000313" key="6">
    <source>
        <dbReference type="EMBL" id="MQM06408.1"/>
    </source>
</evidence>
<dbReference type="SUPFAM" id="SSF52743">
    <property type="entry name" value="Subtilisin-like"/>
    <property type="match status" value="1"/>
</dbReference>
<protein>
    <submittedName>
        <fullName evidence="6">Uncharacterized protein</fullName>
    </submittedName>
</protein>
<dbReference type="Gene3D" id="3.30.70.80">
    <property type="entry name" value="Peptidase S8 propeptide/proteinase inhibitor I9"/>
    <property type="match status" value="1"/>
</dbReference>
<dbReference type="GO" id="GO:0006508">
    <property type="term" value="P:proteolysis"/>
    <property type="evidence" value="ECO:0007669"/>
    <property type="project" value="InterPro"/>
</dbReference>
<accession>A0A843WI89</accession>
<dbReference type="OrthoDB" id="687822at2759"/>
<dbReference type="GO" id="GO:0004252">
    <property type="term" value="F:serine-type endopeptidase activity"/>
    <property type="evidence" value="ECO:0007669"/>
    <property type="project" value="InterPro"/>
</dbReference>
<comment type="caution">
    <text evidence="3">Lacks conserved residue(s) required for the propagation of feature annotation.</text>
</comment>
<dbReference type="EMBL" id="NMUH01003617">
    <property type="protein sequence ID" value="MQM06408.1"/>
    <property type="molecule type" value="Genomic_DNA"/>
</dbReference>
<dbReference type="PANTHER" id="PTHR10795">
    <property type="entry name" value="PROPROTEIN CONVERTASE SUBTILISIN/KEXIN"/>
    <property type="match status" value="1"/>
</dbReference>
<dbReference type="InterPro" id="IPR010259">
    <property type="entry name" value="S8pro/Inhibitor_I9"/>
</dbReference>
<dbReference type="Pfam" id="PF05922">
    <property type="entry name" value="Inhibitor_I9"/>
    <property type="match status" value="1"/>
</dbReference>
<gene>
    <name evidence="6" type="ORF">Taro_039231</name>
</gene>
<dbReference type="InterPro" id="IPR034197">
    <property type="entry name" value="Peptidases_S8_3"/>
</dbReference>
<dbReference type="InterPro" id="IPR045051">
    <property type="entry name" value="SBT"/>
</dbReference>
<keyword evidence="2" id="KW-0732">Signal</keyword>
<evidence type="ECO:0000256" key="1">
    <source>
        <dbReference type="ARBA" id="ARBA00011073"/>
    </source>
</evidence>
<proteinExistence type="inferred from homology"/>